<dbReference type="InterPro" id="IPR009951">
    <property type="entry name" value="Host-nuc_inhib_Gam"/>
</dbReference>
<gene>
    <name evidence="1" type="ORF">H6A31_01605</name>
</gene>
<organism evidence="1 2">
    <name type="scientific">Bacteroides mediterraneensis</name>
    <dbReference type="NCBI Taxonomy" id="1841856"/>
    <lineage>
        <taxon>Bacteria</taxon>
        <taxon>Pseudomonadati</taxon>
        <taxon>Bacteroidota</taxon>
        <taxon>Bacteroidia</taxon>
        <taxon>Bacteroidales</taxon>
        <taxon>Bacteroidaceae</taxon>
        <taxon>Bacteroides</taxon>
    </lineage>
</organism>
<dbReference type="Pfam" id="PF07352">
    <property type="entry name" value="Phage_Mu_Gam"/>
    <property type="match status" value="1"/>
</dbReference>
<reference evidence="1 2" key="1">
    <citation type="journal article" date="2021" name="Sci. Rep.">
        <title>The distribution of antibiotic resistance genes in chicken gut microbiota commensals.</title>
        <authorList>
            <person name="Juricova H."/>
            <person name="Matiasovicova J."/>
            <person name="Kubasova T."/>
            <person name="Cejkova D."/>
            <person name="Rychlik I."/>
        </authorList>
    </citation>
    <scope>NUCLEOTIDE SEQUENCE [LARGE SCALE GENOMIC DNA]</scope>
    <source>
        <strain evidence="1 2">An801</strain>
    </source>
</reference>
<sequence>MATKRTKKTVISGVSREQYEQAFAEFAMADAKVQSLTAKMDQEMTKIREKYADQLAELNATKDSSFEVMQTYATENKDTLFAKKKSLESAHGIIGFRTGNPKLKNRKGFTWAAVTNLCKEFLPQYIRTTEELAKDKLLADRDVPEVAEQFANIGVEVVQDESFYVEPKKESDAVQTA</sequence>
<dbReference type="RefSeq" id="WP_204474072.1">
    <property type="nucleotide sequence ID" value="NZ_JACJJW010000002.1"/>
</dbReference>
<evidence type="ECO:0000313" key="1">
    <source>
        <dbReference type="EMBL" id="MBM6757401.1"/>
    </source>
</evidence>
<protein>
    <submittedName>
        <fullName evidence="1">Host-nuclease inhibitor Gam family protein</fullName>
    </submittedName>
</protein>
<name>A0ABS2ES55_9BACE</name>
<comment type="caution">
    <text evidence="1">The sequence shown here is derived from an EMBL/GenBank/DDBJ whole genome shotgun (WGS) entry which is preliminary data.</text>
</comment>
<proteinExistence type="predicted"/>
<dbReference type="Gene3D" id="1.20.5.170">
    <property type="match status" value="1"/>
</dbReference>
<dbReference type="SUPFAM" id="SSF161266">
    <property type="entry name" value="Gam-like"/>
    <property type="match status" value="1"/>
</dbReference>
<evidence type="ECO:0000313" key="2">
    <source>
        <dbReference type="Proteomes" id="UP000703295"/>
    </source>
</evidence>
<dbReference type="EMBL" id="JACJJW010000002">
    <property type="protein sequence ID" value="MBM6757401.1"/>
    <property type="molecule type" value="Genomic_DNA"/>
</dbReference>
<accession>A0ABS2ES55</accession>
<keyword evidence="2" id="KW-1185">Reference proteome</keyword>
<dbReference type="Proteomes" id="UP000703295">
    <property type="component" value="Unassembled WGS sequence"/>
</dbReference>